<comment type="caution">
    <text evidence="2">The sequence shown here is derived from an EMBL/GenBank/DDBJ whole genome shotgun (WGS) entry which is preliminary data.</text>
</comment>
<evidence type="ECO:0000256" key="1">
    <source>
        <dbReference type="SAM" id="MobiDB-lite"/>
    </source>
</evidence>
<gene>
    <name evidence="2" type="ORF">B0H17DRAFT_1145491</name>
</gene>
<dbReference type="EMBL" id="JARKIE010000276">
    <property type="protein sequence ID" value="KAJ7658876.1"/>
    <property type="molecule type" value="Genomic_DNA"/>
</dbReference>
<proteinExistence type="predicted"/>
<protein>
    <submittedName>
        <fullName evidence="2">Uncharacterized protein</fullName>
    </submittedName>
</protein>
<organism evidence="2 3">
    <name type="scientific">Mycena rosella</name>
    <name type="common">Pink bonnet</name>
    <name type="synonym">Agaricus rosellus</name>
    <dbReference type="NCBI Taxonomy" id="1033263"/>
    <lineage>
        <taxon>Eukaryota</taxon>
        <taxon>Fungi</taxon>
        <taxon>Dikarya</taxon>
        <taxon>Basidiomycota</taxon>
        <taxon>Agaricomycotina</taxon>
        <taxon>Agaricomycetes</taxon>
        <taxon>Agaricomycetidae</taxon>
        <taxon>Agaricales</taxon>
        <taxon>Marasmiineae</taxon>
        <taxon>Mycenaceae</taxon>
        <taxon>Mycena</taxon>
    </lineage>
</organism>
<evidence type="ECO:0000313" key="3">
    <source>
        <dbReference type="Proteomes" id="UP001221757"/>
    </source>
</evidence>
<dbReference type="AlphaFoldDB" id="A0AAD7CTC0"/>
<feature type="compositionally biased region" description="Polar residues" evidence="1">
    <location>
        <begin position="227"/>
        <end position="237"/>
    </location>
</feature>
<dbReference type="Proteomes" id="UP001221757">
    <property type="component" value="Unassembled WGS sequence"/>
</dbReference>
<sequence>MAMIMEDYGRQEPEVEEERYTEVEAELLAHESEEVEREAEAELCQADVDERNTEAELGFASRATGSESVTRETSIQTDTSCTEAEPIEVEEKRFGPTVRSSFCHDHDDDHTLSLLVSQPPLNHLKLYHAQLGPDSSSAAPRLGLGCRGSSPLAPGTIFRLACYRAPSPPQACHRDSAALPTMMAAGFTPAPNSEQTLWRPSQPHRMCPRHYSLKRAVVGGAKLDGSDGSTRGPNSEQTLERPSETPWIQLHDGEWFKEQD</sequence>
<evidence type="ECO:0000313" key="2">
    <source>
        <dbReference type="EMBL" id="KAJ7658876.1"/>
    </source>
</evidence>
<name>A0AAD7CTC0_MYCRO</name>
<reference evidence="2" key="1">
    <citation type="submission" date="2023-03" db="EMBL/GenBank/DDBJ databases">
        <title>Massive genome expansion in bonnet fungi (Mycena s.s.) driven by repeated elements and novel gene families across ecological guilds.</title>
        <authorList>
            <consortium name="Lawrence Berkeley National Laboratory"/>
            <person name="Harder C.B."/>
            <person name="Miyauchi S."/>
            <person name="Viragh M."/>
            <person name="Kuo A."/>
            <person name="Thoen E."/>
            <person name="Andreopoulos B."/>
            <person name="Lu D."/>
            <person name="Skrede I."/>
            <person name="Drula E."/>
            <person name="Henrissat B."/>
            <person name="Morin E."/>
            <person name="Kohler A."/>
            <person name="Barry K."/>
            <person name="LaButti K."/>
            <person name="Morin E."/>
            <person name="Salamov A."/>
            <person name="Lipzen A."/>
            <person name="Mereny Z."/>
            <person name="Hegedus B."/>
            <person name="Baldrian P."/>
            <person name="Stursova M."/>
            <person name="Weitz H."/>
            <person name="Taylor A."/>
            <person name="Grigoriev I.V."/>
            <person name="Nagy L.G."/>
            <person name="Martin F."/>
            <person name="Kauserud H."/>
        </authorList>
    </citation>
    <scope>NUCLEOTIDE SEQUENCE</scope>
    <source>
        <strain evidence="2">CBHHK067</strain>
    </source>
</reference>
<feature type="region of interest" description="Disordered" evidence="1">
    <location>
        <begin position="221"/>
        <end position="252"/>
    </location>
</feature>
<accession>A0AAD7CTC0</accession>
<keyword evidence="3" id="KW-1185">Reference proteome</keyword>